<evidence type="ECO:0000313" key="2">
    <source>
        <dbReference type="EMBL" id="CAG8768796.1"/>
    </source>
</evidence>
<dbReference type="EMBL" id="CAJVPQ010026426">
    <property type="protein sequence ID" value="CAG8768796.1"/>
    <property type="molecule type" value="Genomic_DNA"/>
</dbReference>
<feature type="non-terminal residue" evidence="2">
    <location>
        <position position="206"/>
    </location>
</feature>
<dbReference type="AlphaFoldDB" id="A0A9N9NYP8"/>
<name>A0A9N9NYP8_9GLOM</name>
<feature type="region of interest" description="Disordered" evidence="1">
    <location>
        <begin position="171"/>
        <end position="193"/>
    </location>
</feature>
<dbReference type="OrthoDB" id="2438105at2759"/>
<evidence type="ECO:0000313" key="3">
    <source>
        <dbReference type="Proteomes" id="UP000789570"/>
    </source>
</evidence>
<protein>
    <submittedName>
        <fullName evidence="2">7707_t:CDS:1</fullName>
    </submittedName>
</protein>
<comment type="caution">
    <text evidence="2">The sequence shown here is derived from an EMBL/GenBank/DDBJ whole genome shotgun (WGS) entry which is preliminary data.</text>
</comment>
<organism evidence="2 3">
    <name type="scientific">Funneliformis caledonium</name>
    <dbReference type="NCBI Taxonomy" id="1117310"/>
    <lineage>
        <taxon>Eukaryota</taxon>
        <taxon>Fungi</taxon>
        <taxon>Fungi incertae sedis</taxon>
        <taxon>Mucoromycota</taxon>
        <taxon>Glomeromycotina</taxon>
        <taxon>Glomeromycetes</taxon>
        <taxon>Glomerales</taxon>
        <taxon>Glomeraceae</taxon>
        <taxon>Funneliformis</taxon>
    </lineage>
</organism>
<evidence type="ECO:0000256" key="1">
    <source>
        <dbReference type="SAM" id="MobiDB-lite"/>
    </source>
</evidence>
<feature type="non-terminal residue" evidence="2">
    <location>
        <position position="1"/>
    </location>
</feature>
<dbReference type="Proteomes" id="UP000789570">
    <property type="component" value="Unassembled WGS sequence"/>
</dbReference>
<sequence>LLEGTDLLNDNCMNKIISDLEYGTQKALELHQKWLNCWLHLPLSVCCLGGKYGREFAWSFIHIVLGTPLLSVPSLRELCYMKFIELDIKYNESNDFAESLNQLPKVFEFVKNRIWYIVVHQQQVEGLFNKWDLKTHPNMTGSLQQSKLRLTSMPLAEIGCNSSDLMELRARKRHERASKQSKPQEDLEDNERERKANMLFENLFGK</sequence>
<proteinExistence type="predicted"/>
<reference evidence="2" key="1">
    <citation type="submission" date="2021-06" db="EMBL/GenBank/DDBJ databases">
        <authorList>
            <person name="Kallberg Y."/>
            <person name="Tangrot J."/>
            <person name="Rosling A."/>
        </authorList>
    </citation>
    <scope>NUCLEOTIDE SEQUENCE</scope>
    <source>
        <strain evidence="2">UK204</strain>
    </source>
</reference>
<gene>
    <name evidence="2" type="ORF">FCALED_LOCUS17395</name>
</gene>
<keyword evidence="3" id="KW-1185">Reference proteome</keyword>
<accession>A0A9N9NYP8</accession>